<dbReference type="Pfam" id="PF01520">
    <property type="entry name" value="Amidase_3"/>
    <property type="match status" value="1"/>
</dbReference>
<feature type="domain" description="SH3b" evidence="4">
    <location>
        <begin position="105"/>
        <end position="167"/>
    </location>
</feature>
<keyword evidence="1" id="KW-0378">Hydrolase</keyword>
<dbReference type="CDD" id="cd02696">
    <property type="entry name" value="MurNAc-LAA"/>
    <property type="match status" value="1"/>
</dbReference>
<feature type="domain" description="SH3b" evidence="4">
    <location>
        <begin position="28"/>
        <end position="90"/>
    </location>
</feature>
<reference evidence="5 6" key="1">
    <citation type="submission" date="2015-07" db="EMBL/GenBank/DDBJ databases">
        <title>High-quality draft genome sequence of Oceanobacillus caeni HM6, a bacillus isolated from a human feces.</title>
        <authorList>
            <person name="Kumar J."/>
            <person name="Verma M.K."/>
            <person name="Pandey R."/>
            <person name="Bhambi M."/>
            <person name="Chauhan N."/>
        </authorList>
    </citation>
    <scope>NUCLEOTIDE SEQUENCE [LARGE SCALE GENOMIC DNA]</scope>
    <source>
        <strain evidence="5 6">HM6</strain>
    </source>
</reference>
<sequence length="370" mass="40365">MRTFRPIITIGFILLVLLIPISGHAESAKTYEVSTGVLNVRSEPSLNANTLGILTKGNQVQVFQEQYGWVQTYYQGKEAWIAKHHLIPLDESQVSQVKQATVLSIETITITADGVNIRSGPGEEYPVIGSASSGKTYELIHTEGSWHKVSLKGGKTGWVASKLTNKNAVNNSGNSEKPKVNAKTLSPTKQSGSLSDRHIVLDPGHGGRDPGAIGLGGIYEKSLTPPIANRVADRLRNAGANVTITREGDYYVSLEQRAAISNSHDTDAFISLHFNAYPILSAQGISTFYYSRPGQQLAKSVQASLYSNVTLYNRGIKREDYHVLRNTAAPAILIELGFITNPHDLNIIQTVDYEQQVAEAITSGLIDYFK</sequence>
<evidence type="ECO:0000256" key="2">
    <source>
        <dbReference type="ARBA" id="ARBA00023316"/>
    </source>
</evidence>
<dbReference type="InterPro" id="IPR003646">
    <property type="entry name" value="SH3-like_bac-type"/>
</dbReference>
<dbReference type="SUPFAM" id="SSF53187">
    <property type="entry name" value="Zn-dependent exopeptidases"/>
    <property type="match status" value="1"/>
</dbReference>
<evidence type="ECO:0000256" key="1">
    <source>
        <dbReference type="ARBA" id="ARBA00022801"/>
    </source>
</evidence>
<name>A0ABR5MKW4_9BACI</name>
<dbReference type="SMART" id="SM00287">
    <property type="entry name" value="SH3b"/>
    <property type="match status" value="2"/>
</dbReference>
<evidence type="ECO:0000313" key="5">
    <source>
        <dbReference type="EMBL" id="KPH76496.1"/>
    </source>
</evidence>
<comment type="caution">
    <text evidence="5">The sequence shown here is derived from an EMBL/GenBank/DDBJ whole genome shotgun (WGS) entry which is preliminary data.</text>
</comment>
<dbReference type="Proteomes" id="UP000037854">
    <property type="component" value="Unassembled WGS sequence"/>
</dbReference>
<dbReference type="PANTHER" id="PTHR30404:SF0">
    <property type="entry name" value="N-ACETYLMURAMOYL-L-ALANINE AMIDASE AMIC"/>
    <property type="match status" value="1"/>
</dbReference>
<dbReference type="Gene3D" id="3.40.630.40">
    <property type="entry name" value="Zn-dependent exopeptidases"/>
    <property type="match status" value="1"/>
</dbReference>
<dbReference type="EMBL" id="LGTK01000014">
    <property type="protein sequence ID" value="KPH76496.1"/>
    <property type="molecule type" value="Genomic_DNA"/>
</dbReference>
<dbReference type="PROSITE" id="PS51781">
    <property type="entry name" value="SH3B"/>
    <property type="match status" value="2"/>
</dbReference>
<evidence type="ECO:0000259" key="4">
    <source>
        <dbReference type="PROSITE" id="PS51781"/>
    </source>
</evidence>
<keyword evidence="6" id="KW-1185">Reference proteome</keyword>
<evidence type="ECO:0000313" key="6">
    <source>
        <dbReference type="Proteomes" id="UP000037854"/>
    </source>
</evidence>
<dbReference type="InterPro" id="IPR050695">
    <property type="entry name" value="N-acetylmuramoyl_amidase_3"/>
</dbReference>
<accession>A0ABR5MKW4</accession>
<feature type="region of interest" description="Disordered" evidence="3">
    <location>
        <begin position="168"/>
        <end position="196"/>
    </location>
</feature>
<evidence type="ECO:0000256" key="3">
    <source>
        <dbReference type="SAM" id="MobiDB-lite"/>
    </source>
</evidence>
<proteinExistence type="predicted"/>
<dbReference type="SMART" id="SM00646">
    <property type="entry name" value="Ami_3"/>
    <property type="match status" value="1"/>
</dbReference>
<organism evidence="5 6">
    <name type="scientific">Oceanobacillus caeni</name>
    <dbReference type="NCBI Taxonomy" id="405946"/>
    <lineage>
        <taxon>Bacteria</taxon>
        <taxon>Bacillati</taxon>
        <taxon>Bacillota</taxon>
        <taxon>Bacilli</taxon>
        <taxon>Bacillales</taxon>
        <taxon>Bacillaceae</taxon>
        <taxon>Oceanobacillus</taxon>
    </lineage>
</organism>
<feature type="compositionally biased region" description="Polar residues" evidence="3">
    <location>
        <begin position="183"/>
        <end position="194"/>
    </location>
</feature>
<dbReference type="Gene3D" id="2.30.30.40">
    <property type="entry name" value="SH3 Domains"/>
    <property type="match status" value="2"/>
</dbReference>
<protein>
    <submittedName>
        <fullName evidence="5">N-acetylmuramoyl-L-alanine amidase</fullName>
    </submittedName>
</protein>
<keyword evidence="2" id="KW-0961">Cell wall biogenesis/degradation</keyword>
<dbReference type="PANTHER" id="PTHR30404">
    <property type="entry name" value="N-ACETYLMURAMOYL-L-ALANINE AMIDASE"/>
    <property type="match status" value="1"/>
</dbReference>
<dbReference type="RefSeq" id="WP_225344125.1">
    <property type="nucleotide sequence ID" value="NZ_LGTK01000014.1"/>
</dbReference>
<gene>
    <name evidence="5" type="ORF">AFL42_05990</name>
</gene>
<dbReference type="InterPro" id="IPR002508">
    <property type="entry name" value="MurNAc-LAA_cat"/>
</dbReference>
<dbReference type="Pfam" id="PF08239">
    <property type="entry name" value="SH3_3"/>
    <property type="match status" value="2"/>
</dbReference>